<gene>
    <name evidence="2" type="ORF">EGH23_18785</name>
</gene>
<feature type="region of interest" description="Disordered" evidence="1">
    <location>
        <begin position="35"/>
        <end position="71"/>
    </location>
</feature>
<proteinExistence type="predicted"/>
<dbReference type="PROSITE" id="PS51257">
    <property type="entry name" value="PROKAR_LIPOPROTEIN"/>
    <property type="match status" value="1"/>
</dbReference>
<dbReference type="RefSeq" id="WP_220581520.1">
    <property type="nucleotide sequence ID" value="NZ_RKLT01000012.1"/>
</dbReference>
<evidence type="ECO:0000256" key="1">
    <source>
        <dbReference type="SAM" id="MobiDB-lite"/>
    </source>
</evidence>
<dbReference type="EMBL" id="RKLT01000012">
    <property type="protein sequence ID" value="MBX0296928.1"/>
    <property type="molecule type" value="Genomic_DNA"/>
</dbReference>
<accession>A0AAW4PH64</accession>
<reference evidence="2 3" key="1">
    <citation type="submission" date="2021-06" db="EMBL/GenBank/DDBJ databases">
        <title>Halomicroarcula sp. a new haloarchaeum isolated from saline soil.</title>
        <authorList>
            <person name="Duran-Viseras A."/>
            <person name="Sanchez-Porro C."/>
            <person name="Ventosa A."/>
        </authorList>
    </citation>
    <scope>NUCLEOTIDE SEQUENCE [LARGE SCALE GENOMIC DNA]</scope>
    <source>
        <strain evidence="2 3">F27</strain>
    </source>
</reference>
<dbReference type="AlphaFoldDB" id="A0AAW4PH64"/>
<keyword evidence="3" id="KW-1185">Reference proteome</keyword>
<dbReference type="Proteomes" id="UP001430455">
    <property type="component" value="Unassembled WGS sequence"/>
</dbReference>
<evidence type="ECO:0000313" key="2">
    <source>
        <dbReference type="EMBL" id="MBX0296928.1"/>
    </source>
</evidence>
<feature type="compositionally biased region" description="Polar residues" evidence="1">
    <location>
        <begin position="36"/>
        <end position="57"/>
    </location>
</feature>
<protein>
    <submittedName>
        <fullName evidence="2">Uncharacterized protein</fullName>
    </submittedName>
</protein>
<organism evidence="2 3">
    <name type="scientific">Haloarcula nitratireducens</name>
    <dbReference type="NCBI Taxonomy" id="2487749"/>
    <lineage>
        <taxon>Archaea</taxon>
        <taxon>Methanobacteriati</taxon>
        <taxon>Methanobacteriota</taxon>
        <taxon>Stenosarchaea group</taxon>
        <taxon>Halobacteria</taxon>
        <taxon>Halobacteriales</taxon>
        <taxon>Haloarculaceae</taxon>
        <taxon>Haloarcula</taxon>
    </lineage>
</organism>
<name>A0AAW4PH64_9EURY</name>
<evidence type="ECO:0000313" key="3">
    <source>
        <dbReference type="Proteomes" id="UP001430455"/>
    </source>
</evidence>
<sequence>MTDKNSQSAVSTCIDRRGLLGAVGGGMAALAGCSNIGGSSNGTASEPTATQSPSSKSDALKSLTFEPKPDTSPQIIAHVELAEDSRITQIGLINGMGNEVHRAFISANETVASFLVARIGDDPSKRITRGENTLVLVGEETDVEIPVTYSASLELRGVIGPDESDEFPPSHRRNRRHIGLIVENTGQHADIAQKVVSKDGPHTEAFDKTTHEYDLDSMIKPGERKLLPVRNYLAELFECSESYTREASMTLQSAFSEQVPFTQTFSYNPTENSCSLSLKGNYTVVEQMETKTP</sequence>
<comment type="caution">
    <text evidence="2">The sequence shown here is derived from an EMBL/GenBank/DDBJ whole genome shotgun (WGS) entry which is preliminary data.</text>
</comment>